<dbReference type="InterPro" id="IPR002825">
    <property type="entry name" value="Pept_S49_ser-pept_pro"/>
</dbReference>
<evidence type="ECO:0000313" key="2">
    <source>
        <dbReference type="Proteomes" id="UP001595859"/>
    </source>
</evidence>
<evidence type="ECO:0000313" key="1">
    <source>
        <dbReference type="EMBL" id="MFC4859457.1"/>
    </source>
</evidence>
<dbReference type="InterPro" id="IPR029045">
    <property type="entry name" value="ClpP/crotonase-like_dom_sf"/>
</dbReference>
<dbReference type="PANTHER" id="PTHR35984:SF1">
    <property type="entry name" value="PERIPLASMIC SERINE PROTEASE"/>
    <property type="match status" value="1"/>
</dbReference>
<keyword evidence="2" id="KW-1185">Reference proteome</keyword>
<evidence type="ECO:0008006" key="3">
    <source>
        <dbReference type="Google" id="ProtNLM"/>
    </source>
</evidence>
<dbReference type="RefSeq" id="WP_378062544.1">
    <property type="nucleotide sequence ID" value="NZ_JBHSIS010000035.1"/>
</dbReference>
<organism evidence="1 2">
    <name type="scientific">Actinophytocola glycyrrhizae</name>
    <dbReference type="NCBI Taxonomy" id="2044873"/>
    <lineage>
        <taxon>Bacteria</taxon>
        <taxon>Bacillati</taxon>
        <taxon>Actinomycetota</taxon>
        <taxon>Actinomycetes</taxon>
        <taxon>Pseudonocardiales</taxon>
        <taxon>Pseudonocardiaceae</taxon>
    </lineage>
</organism>
<dbReference type="Gene3D" id="3.90.226.10">
    <property type="entry name" value="2-enoyl-CoA Hydratase, Chain A, domain 1"/>
    <property type="match status" value="1"/>
</dbReference>
<proteinExistence type="predicted"/>
<dbReference type="Proteomes" id="UP001595859">
    <property type="component" value="Unassembled WGS sequence"/>
</dbReference>
<dbReference type="Pfam" id="PF01972">
    <property type="entry name" value="SDH_protease"/>
    <property type="match status" value="1"/>
</dbReference>
<reference evidence="2" key="1">
    <citation type="journal article" date="2019" name="Int. J. Syst. Evol. Microbiol.">
        <title>The Global Catalogue of Microorganisms (GCM) 10K type strain sequencing project: providing services to taxonomists for standard genome sequencing and annotation.</title>
        <authorList>
            <consortium name="The Broad Institute Genomics Platform"/>
            <consortium name="The Broad Institute Genome Sequencing Center for Infectious Disease"/>
            <person name="Wu L."/>
            <person name="Ma J."/>
        </authorList>
    </citation>
    <scope>NUCLEOTIDE SEQUENCE [LARGE SCALE GENOMIC DNA]</scope>
    <source>
        <strain evidence="2">ZS-22-S1</strain>
    </source>
</reference>
<dbReference type="SUPFAM" id="SSF52096">
    <property type="entry name" value="ClpP/crotonase"/>
    <property type="match status" value="1"/>
</dbReference>
<gene>
    <name evidence="1" type="ORF">ACFPCV_38695</name>
</gene>
<sequence>MTDHKESTGEDEVLPKPRQTPLFLATQGARYRRQDAIREIQKATGRKLICYVSGQAGYINRDDVLPLTDLLQSAEPGIKLDLMLHTLGGDVDAAEKIAGLLLKTVGPDGELRVIVPDCAKSAGTLISLAAQSIVMSDTSELGPIDPQIVTTSPDGSQTSRPANSYIDAYNEMMEQVEKGLTGPAIDALIAKFDPVLLDMCRKASKRSRKFAEKFLREGMFRGSKTANVTEIASKLDSNQTWLSHGAVINAEDAQSIGLTVDYRDEHENEWQAYWRLYCEMRLTLNSNTEKLFESDYASLQI</sequence>
<dbReference type="PANTHER" id="PTHR35984">
    <property type="entry name" value="PERIPLASMIC SERINE PROTEASE"/>
    <property type="match status" value="1"/>
</dbReference>
<name>A0ABV9SG33_9PSEU</name>
<protein>
    <recommendedName>
        <fullName evidence="3">Serine dehydrogenase proteinase</fullName>
    </recommendedName>
</protein>
<dbReference type="EMBL" id="JBHSIS010000035">
    <property type="protein sequence ID" value="MFC4859457.1"/>
    <property type="molecule type" value="Genomic_DNA"/>
</dbReference>
<accession>A0ABV9SG33</accession>
<comment type="caution">
    <text evidence="1">The sequence shown here is derived from an EMBL/GenBank/DDBJ whole genome shotgun (WGS) entry which is preliminary data.</text>
</comment>